<keyword evidence="2" id="KW-1133">Transmembrane helix</keyword>
<name>A0A0D9QD98_PLAFR</name>
<reference evidence="4 5" key="1">
    <citation type="submission" date="2014-03" db="EMBL/GenBank/DDBJ databases">
        <title>The Genome Sequence of Plasmodium fragile nilgiri.</title>
        <authorList>
            <consortium name="The Broad Institute Genomics Platform"/>
            <consortium name="The Broad Institute Genome Sequencing Center for Infectious Disease"/>
            <person name="Neafsey D."/>
            <person name="Duraisingh M."/>
            <person name="Young S.K."/>
            <person name="Zeng Q."/>
            <person name="Gargeya S."/>
            <person name="Abouelleil A."/>
            <person name="Alvarado L."/>
            <person name="Chapman S.B."/>
            <person name="Gainer-Dewar J."/>
            <person name="Goldberg J."/>
            <person name="Griggs A."/>
            <person name="Gujja S."/>
            <person name="Hansen M."/>
            <person name="Howarth C."/>
            <person name="Imamovic A."/>
            <person name="Larimer J."/>
            <person name="Pearson M."/>
            <person name="Poon T.W."/>
            <person name="Priest M."/>
            <person name="Roberts A."/>
            <person name="Saif S."/>
            <person name="Shea T."/>
            <person name="Sykes S."/>
            <person name="Wortman J."/>
            <person name="Nusbaum C."/>
            <person name="Birren B."/>
        </authorList>
    </citation>
    <scope>NUCLEOTIDE SEQUENCE [LARGE SCALE GENOMIC DNA]</scope>
    <source>
        <strain evidence="5">nilgiri</strain>
    </source>
</reference>
<evidence type="ECO:0000256" key="1">
    <source>
        <dbReference type="SAM" id="MobiDB-lite"/>
    </source>
</evidence>
<feature type="transmembrane region" description="Helical" evidence="2">
    <location>
        <begin position="302"/>
        <end position="323"/>
    </location>
</feature>
<sequence length="345" mass="41082">MKKIFGLPLIRILTLSALVWVTPNCYGSTNLWESWEHRINLNKKLDVKNSRLLCGRHEHFAHRRNVNLKGKKYNVLEDEDHYGRGSLNKTKNKPNARDEMQDMRFRDKPDKSGSRKKRGGHFEKRKDKFINEKINTGSNASTYGNEDDNFLKEPEDGYYRREENVDYWEGLIECKELPSNDVHEIQKKPEVSNKDLVNLPVPPNNKDLQVAEHYDYYRIKKCICDKFINLLSKIDIQFQIEFMRYIKAKNYSAEREFLELRSRKDKIFYYFRRHKVFLPLIIQANIFSVFLLLFLSTSFASVAMAIMSIITGQFLLYMSYYYLKGYIRIRKMHRTFKKHGVIMGK</sequence>
<keyword evidence="5" id="KW-1185">Reference proteome</keyword>
<gene>
    <name evidence="4" type="ORF">AK88_05324</name>
</gene>
<feature type="chain" id="PRO_5002343362" description="Pv-fam-d protein" evidence="3">
    <location>
        <begin position="28"/>
        <end position="345"/>
    </location>
</feature>
<organism evidence="4 5">
    <name type="scientific">Plasmodium fragile</name>
    <dbReference type="NCBI Taxonomy" id="5857"/>
    <lineage>
        <taxon>Eukaryota</taxon>
        <taxon>Sar</taxon>
        <taxon>Alveolata</taxon>
        <taxon>Apicomplexa</taxon>
        <taxon>Aconoidasida</taxon>
        <taxon>Haemosporida</taxon>
        <taxon>Plasmodiidae</taxon>
        <taxon>Plasmodium</taxon>
        <taxon>Plasmodium (Plasmodium)</taxon>
    </lineage>
</organism>
<dbReference type="Proteomes" id="UP000054561">
    <property type="component" value="Unassembled WGS sequence"/>
</dbReference>
<dbReference type="EMBL" id="KQ001758">
    <property type="protein sequence ID" value="KJP85040.1"/>
    <property type="molecule type" value="Genomic_DNA"/>
</dbReference>
<dbReference type="RefSeq" id="XP_012338349.1">
    <property type="nucleotide sequence ID" value="XM_012482926.1"/>
</dbReference>
<dbReference type="OrthoDB" id="381905at2759"/>
<evidence type="ECO:0000313" key="4">
    <source>
        <dbReference type="EMBL" id="KJP85040.1"/>
    </source>
</evidence>
<keyword evidence="2" id="KW-0472">Membrane</keyword>
<accession>A0A0D9QD98</accession>
<dbReference type="OMA" id="KMDVQFQ"/>
<proteinExistence type="predicted"/>
<evidence type="ECO:0008006" key="6">
    <source>
        <dbReference type="Google" id="ProtNLM"/>
    </source>
</evidence>
<keyword evidence="2" id="KW-0812">Transmembrane</keyword>
<dbReference type="AlphaFoldDB" id="A0A0D9QD98"/>
<feature type="region of interest" description="Disordered" evidence="1">
    <location>
        <begin position="81"/>
        <end position="127"/>
    </location>
</feature>
<feature type="signal peptide" evidence="3">
    <location>
        <begin position="1"/>
        <end position="27"/>
    </location>
</feature>
<feature type="transmembrane region" description="Helical" evidence="2">
    <location>
        <begin position="276"/>
        <end position="296"/>
    </location>
</feature>
<evidence type="ECO:0000256" key="3">
    <source>
        <dbReference type="SAM" id="SignalP"/>
    </source>
</evidence>
<keyword evidence="3" id="KW-0732">Signal</keyword>
<evidence type="ECO:0000256" key="2">
    <source>
        <dbReference type="SAM" id="Phobius"/>
    </source>
</evidence>
<evidence type="ECO:0000313" key="5">
    <source>
        <dbReference type="Proteomes" id="UP000054561"/>
    </source>
</evidence>
<feature type="compositionally biased region" description="Basic and acidic residues" evidence="1">
    <location>
        <begin position="95"/>
        <end position="113"/>
    </location>
</feature>
<dbReference type="VEuPathDB" id="PlasmoDB:AK88_05324"/>
<protein>
    <recommendedName>
        <fullName evidence="6">Pv-fam-d protein</fullName>
    </recommendedName>
</protein>
<dbReference type="GeneID" id="24270638"/>